<reference evidence="1" key="1">
    <citation type="submission" date="2017-08" db="EMBL/GenBank/DDBJ databases">
        <authorList>
            <person name="Cuomo C."/>
            <person name="Billmyre B."/>
            <person name="Heitman J."/>
        </authorList>
    </citation>
    <scope>NUCLEOTIDE SEQUENCE</scope>
    <source>
        <strain evidence="1">CBS 12478</strain>
    </source>
</reference>
<evidence type="ECO:0000313" key="1">
    <source>
        <dbReference type="EMBL" id="WWD19296.1"/>
    </source>
</evidence>
<accession>A0A5M6C775</accession>
<dbReference type="Proteomes" id="UP000322225">
    <property type="component" value="Chromosome 6"/>
</dbReference>
<evidence type="ECO:0000313" key="2">
    <source>
        <dbReference type="Proteomes" id="UP000322225"/>
    </source>
</evidence>
<dbReference type="KEGG" id="ksn:43585851"/>
<gene>
    <name evidence="1" type="ORF">CI109_103754</name>
</gene>
<keyword evidence="2" id="KW-1185">Reference proteome</keyword>
<dbReference type="GeneID" id="43585851"/>
<sequence>MSLSNYSLYRSTADTLSTRAVSKKEAKRSRKYIPNQNERERLQHLAKIASDSTYKSESENVEYTGLECPALGRGLRNLAIGIVEPTEIGGNPEKVSIVPRNEHFHSLYVNNLMPWSRTPDSDSMIGSRLDKSVVYGIIVLDRATNGTENCRYLLPSEDVRTRPFVELTDNDRLTLQSVNLQLAKSGNPQTQLLEWNQVQRHGRVPPGRFDISMFKEDVPYQPYTLESNLPTLEEVRNFIVNDASFTQDDQDTYDHILGKVSLALSQE</sequence>
<dbReference type="EMBL" id="CP144056">
    <property type="protein sequence ID" value="WWD19296.1"/>
    <property type="molecule type" value="Genomic_DNA"/>
</dbReference>
<name>A0A5M6C775_9TREE</name>
<dbReference type="AlphaFoldDB" id="A0A5M6C775"/>
<proteinExistence type="predicted"/>
<organism evidence="1 2">
    <name type="scientific">Kwoniella shandongensis</name>
    <dbReference type="NCBI Taxonomy" id="1734106"/>
    <lineage>
        <taxon>Eukaryota</taxon>
        <taxon>Fungi</taxon>
        <taxon>Dikarya</taxon>
        <taxon>Basidiomycota</taxon>
        <taxon>Agaricomycotina</taxon>
        <taxon>Tremellomycetes</taxon>
        <taxon>Tremellales</taxon>
        <taxon>Cryptococcaceae</taxon>
        <taxon>Kwoniella</taxon>
    </lineage>
</organism>
<reference evidence="1" key="2">
    <citation type="submission" date="2024-01" db="EMBL/GenBank/DDBJ databases">
        <title>Comparative genomics of Cryptococcus and Kwoniella reveals pathogenesis evolution and contrasting modes of karyotype evolution via chromosome fusion or intercentromeric recombination.</title>
        <authorList>
            <person name="Coelho M.A."/>
            <person name="David-Palma M."/>
            <person name="Shea T."/>
            <person name="Bowers K."/>
            <person name="McGinley-Smith S."/>
            <person name="Mohammad A.W."/>
            <person name="Gnirke A."/>
            <person name="Yurkov A.M."/>
            <person name="Nowrousian M."/>
            <person name="Sun S."/>
            <person name="Cuomo C.A."/>
            <person name="Heitman J."/>
        </authorList>
    </citation>
    <scope>NUCLEOTIDE SEQUENCE</scope>
    <source>
        <strain evidence="1">CBS 12478</strain>
    </source>
</reference>
<protein>
    <submittedName>
        <fullName evidence="1">Uncharacterized protein</fullName>
    </submittedName>
</protein>
<dbReference type="RefSeq" id="XP_031863906.1">
    <property type="nucleotide sequence ID" value="XM_032001743.1"/>
</dbReference>